<evidence type="ECO:0000256" key="4">
    <source>
        <dbReference type="ARBA" id="ARBA00023136"/>
    </source>
</evidence>
<dbReference type="InterPro" id="IPR051533">
    <property type="entry name" value="WaaL-like"/>
</dbReference>
<accession>A0ABT1D4S0</accession>
<evidence type="ECO:0000256" key="3">
    <source>
        <dbReference type="ARBA" id="ARBA00022989"/>
    </source>
</evidence>
<sequence>MTGEDAGAGRAGASRPGAVKGGLRRRAAAPADALGVALLVAPLAGVLQSKALAPIALCGLLGVVVLHRLRRGAWPWPGGAATAAALGLFGWALVTALWAPVAGLAAFTAVQIGAFVALGAAAARAVAEEEEGARQRLLRSASIGLALGIAAAGLDYATGHAIRGFVRGLREPPDTLMFGLKPAASAMGLWLPLLAVAPLPRWLRVAGLLAGAAVLAWLPGESAKIAVAVGALAGALAWLAPRRGPRLVGAGLALVLLLTPYVLGPVLARGIPAAGWPPSAAHRLLIWDFVGTRIAEKPLFGWGMEASRNIPGHRDPAPPEVLARFGLTTPHAATWIHQAERLPLHPHNGALQLRLELGIPGVLLAALLAWWLGVAAARSAAPAVATAMLAAGSVTGMLSFGAWQEWWVGAELLALVAASGLGRRTGAPPP</sequence>
<feature type="transmembrane region" description="Helical" evidence="5">
    <location>
        <begin position="104"/>
        <end position="125"/>
    </location>
</feature>
<feature type="transmembrane region" description="Helical" evidence="5">
    <location>
        <begin position="247"/>
        <end position="268"/>
    </location>
</feature>
<evidence type="ECO:0000256" key="5">
    <source>
        <dbReference type="SAM" id="Phobius"/>
    </source>
</evidence>
<dbReference type="PANTHER" id="PTHR37422">
    <property type="entry name" value="TEICHURONIC ACID BIOSYNTHESIS PROTEIN TUAE"/>
    <property type="match status" value="1"/>
</dbReference>
<name>A0ABT1D4S0_9PROT</name>
<keyword evidence="4 5" id="KW-0472">Membrane</keyword>
<evidence type="ECO:0000256" key="1">
    <source>
        <dbReference type="ARBA" id="ARBA00004141"/>
    </source>
</evidence>
<gene>
    <name evidence="7" type="ORF">JYK14_12175</name>
</gene>
<feature type="transmembrane region" description="Helical" evidence="5">
    <location>
        <begin position="202"/>
        <end position="219"/>
    </location>
</feature>
<feature type="transmembrane region" description="Helical" evidence="5">
    <location>
        <begin position="76"/>
        <end position="98"/>
    </location>
</feature>
<dbReference type="EMBL" id="JAFIRR010000071">
    <property type="protein sequence ID" value="MCO6416911.1"/>
    <property type="molecule type" value="Genomic_DNA"/>
</dbReference>
<organism evidence="7 8">
    <name type="scientific">Siccirubricoccus soli</name>
    <dbReference type="NCBI Taxonomy" id="2899147"/>
    <lineage>
        <taxon>Bacteria</taxon>
        <taxon>Pseudomonadati</taxon>
        <taxon>Pseudomonadota</taxon>
        <taxon>Alphaproteobacteria</taxon>
        <taxon>Acetobacterales</taxon>
        <taxon>Roseomonadaceae</taxon>
        <taxon>Siccirubricoccus</taxon>
    </lineage>
</organism>
<feature type="transmembrane region" description="Helical" evidence="5">
    <location>
        <begin position="137"/>
        <end position="156"/>
    </location>
</feature>
<dbReference type="InterPro" id="IPR007016">
    <property type="entry name" value="O-antigen_ligase-rel_domated"/>
</dbReference>
<evidence type="ECO:0000313" key="7">
    <source>
        <dbReference type="EMBL" id="MCO6416911.1"/>
    </source>
</evidence>
<dbReference type="Proteomes" id="UP001523392">
    <property type="component" value="Unassembled WGS sequence"/>
</dbReference>
<keyword evidence="7" id="KW-0436">Ligase</keyword>
<dbReference type="Pfam" id="PF04932">
    <property type="entry name" value="Wzy_C"/>
    <property type="match status" value="1"/>
</dbReference>
<feature type="transmembrane region" description="Helical" evidence="5">
    <location>
        <begin position="357"/>
        <end position="377"/>
    </location>
</feature>
<evidence type="ECO:0000313" key="8">
    <source>
        <dbReference type="Proteomes" id="UP001523392"/>
    </source>
</evidence>
<keyword evidence="2 5" id="KW-0812">Transmembrane</keyword>
<comment type="subcellular location">
    <subcellularLocation>
        <location evidence="1">Membrane</location>
        <topology evidence="1">Multi-pass membrane protein</topology>
    </subcellularLocation>
</comment>
<feature type="transmembrane region" description="Helical" evidence="5">
    <location>
        <begin position="176"/>
        <end position="195"/>
    </location>
</feature>
<keyword evidence="3 5" id="KW-1133">Transmembrane helix</keyword>
<evidence type="ECO:0000256" key="2">
    <source>
        <dbReference type="ARBA" id="ARBA00022692"/>
    </source>
</evidence>
<proteinExistence type="predicted"/>
<reference evidence="7 8" key="1">
    <citation type="submission" date="2021-12" db="EMBL/GenBank/DDBJ databases">
        <title>Siccirubricoccus leaddurans sp. nov., a high concentration Zn2+ tolerance bacterium.</title>
        <authorList>
            <person name="Cao Y."/>
        </authorList>
    </citation>
    <scope>NUCLEOTIDE SEQUENCE [LARGE SCALE GENOMIC DNA]</scope>
    <source>
        <strain evidence="7 8">KC 17139</strain>
    </source>
</reference>
<comment type="caution">
    <text evidence="7">The sequence shown here is derived from an EMBL/GenBank/DDBJ whole genome shotgun (WGS) entry which is preliminary data.</text>
</comment>
<keyword evidence="8" id="KW-1185">Reference proteome</keyword>
<dbReference type="GO" id="GO:0016874">
    <property type="term" value="F:ligase activity"/>
    <property type="evidence" value="ECO:0007669"/>
    <property type="project" value="UniProtKB-KW"/>
</dbReference>
<feature type="domain" description="O-antigen ligase-related" evidence="6">
    <location>
        <begin position="208"/>
        <end position="365"/>
    </location>
</feature>
<dbReference type="RefSeq" id="WP_252953614.1">
    <property type="nucleotide sequence ID" value="NZ_JAFIRR010000071.1"/>
</dbReference>
<feature type="transmembrane region" description="Helical" evidence="5">
    <location>
        <begin position="51"/>
        <end position="69"/>
    </location>
</feature>
<protein>
    <submittedName>
        <fullName evidence="7">O-antigen ligase family protein</fullName>
    </submittedName>
</protein>
<dbReference type="PANTHER" id="PTHR37422:SF13">
    <property type="entry name" value="LIPOPOLYSACCHARIDE BIOSYNTHESIS PROTEIN PA4999-RELATED"/>
    <property type="match status" value="1"/>
</dbReference>
<feature type="transmembrane region" description="Helical" evidence="5">
    <location>
        <begin position="225"/>
        <end position="240"/>
    </location>
</feature>
<feature type="transmembrane region" description="Helical" evidence="5">
    <location>
        <begin position="384"/>
        <end position="403"/>
    </location>
</feature>
<evidence type="ECO:0000259" key="6">
    <source>
        <dbReference type="Pfam" id="PF04932"/>
    </source>
</evidence>